<feature type="compositionally biased region" description="Low complexity" evidence="1">
    <location>
        <begin position="25"/>
        <end position="51"/>
    </location>
</feature>
<dbReference type="EMBL" id="FNLO01000007">
    <property type="protein sequence ID" value="SDV49197.1"/>
    <property type="molecule type" value="Genomic_DNA"/>
</dbReference>
<protein>
    <submittedName>
        <fullName evidence="2">Uncharacterized protein</fullName>
    </submittedName>
</protein>
<name>A0A1H2PQS0_9BURK</name>
<evidence type="ECO:0000313" key="2">
    <source>
        <dbReference type="EMBL" id="SDV49197.1"/>
    </source>
</evidence>
<dbReference type="OrthoDB" id="9035409at2"/>
<feature type="compositionally biased region" description="Basic and acidic residues" evidence="1">
    <location>
        <begin position="236"/>
        <end position="250"/>
    </location>
</feature>
<feature type="region of interest" description="Disordered" evidence="1">
    <location>
        <begin position="10"/>
        <end position="58"/>
    </location>
</feature>
<keyword evidence="3" id="KW-1185">Reference proteome</keyword>
<proteinExistence type="predicted"/>
<accession>A0A1H2PQS0</accession>
<dbReference type="STRING" id="1770053.SAMN05216551_107145"/>
<dbReference type="Proteomes" id="UP000243719">
    <property type="component" value="Unassembled WGS sequence"/>
</dbReference>
<reference evidence="3" key="1">
    <citation type="submission" date="2016-09" db="EMBL/GenBank/DDBJ databases">
        <authorList>
            <person name="Varghese N."/>
            <person name="Submissions S."/>
        </authorList>
    </citation>
    <scope>NUCLEOTIDE SEQUENCE [LARGE SCALE GENOMIC DNA]</scope>
    <source>
        <strain evidence="3">JS23</strain>
    </source>
</reference>
<dbReference type="AlphaFoldDB" id="A0A1H2PQS0"/>
<dbReference type="RefSeq" id="WP_091908957.1">
    <property type="nucleotide sequence ID" value="NZ_FNLO01000007.1"/>
</dbReference>
<sequence length="250" mass="26161">MNKRLFLRFPLLSPEGDAGGGGGDAAAAAPAADGQTNAAAPAGDAAQNPAPTFADSLGDDADLKQWATDRGFKSPAEMAKAMRETEGKFAKPETADAYELPVPEGQDKAFSKEASGWFHDLGVPKDMAQAIAGKFNEYATAQQQQAALAEQQEGERQLGELKKEWGGQYDANVERGRQALQTFGIPADVVAKLEKQVGAAQIIKTFSKIGGALSEGTLHPGGAGGGGGEGQPADPEQARARRWYGDSMKK</sequence>
<gene>
    <name evidence="2" type="ORF">SAMN05216551_107145</name>
</gene>
<evidence type="ECO:0000256" key="1">
    <source>
        <dbReference type="SAM" id="MobiDB-lite"/>
    </source>
</evidence>
<evidence type="ECO:0000313" key="3">
    <source>
        <dbReference type="Proteomes" id="UP000243719"/>
    </source>
</evidence>
<feature type="region of interest" description="Disordered" evidence="1">
    <location>
        <begin position="212"/>
        <end position="250"/>
    </location>
</feature>
<feature type="compositionally biased region" description="Gly residues" evidence="1">
    <location>
        <begin position="219"/>
        <end position="230"/>
    </location>
</feature>
<organism evidence="2 3">
    <name type="scientific">Chitinasiproducens palmae</name>
    <dbReference type="NCBI Taxonomy" id="1770053"/>
    <lineage>
        <taxon>Bacteria</taxon>
        <taxon>Pseudomonadati</taxon>
        <taxon>Pseudomonadota</taxon>
        <taxon>Betaproteobacteria</taxon>
        <taxon>Burkholderiales</taxon>
        <taxon>Burkholderiaceae</taxon>
        <taxon>Chitinasiproducens</taxon>
    </lineage>
</organism>